<protein>
    <submittedName>
        <fullName evidence="1">DUF3795 domain-containing protein</fullName>
    </submittedName>
</protein>
<comment type="caution">
    <text evidence="1">The sequence shown here is derived from an EMBL/GenBank/DDBJ whole genome shotgun (WGS) entry which is preliminary data.</text>
</comment>
<dbReference type="InterPro" id="IPR024227">
    <property type="entry name" value="DUF3795"/>
</dbReference>
<proteinExistence type="predicted"/>
<gene>
    <name evidence="1" type="ORF">ENW73_04535</name>
</gene>
<accession>A0A7C6EAJ4</accession>
<name>A0A7C6EAJ4_UNCW3</name>
<organism evidence="1">
    <name type="scientific">candidate division WOR-3 bacterium</name>
    <dbReference type="NCBI Taxonomy" id="2052148"/>
    <lineage>
        <taxon>Bacteria</taxon>
        <taxon>Bacteria division WOR-3</taxon>
    </lineage>
</organism>
<evidence type="ECO:0000313" key="1">
    <source>
        <dbReference type="EMBL" id="HHS52117.1"/>
    </source>
</evidence>
<sequence>MKFRYDSYCGIYCGACDTLIANEKGEVAKLAKEWKRKPEELKCLGCKTTTNAIFCVRCKMRHCAQKKKVDFCFQCDEFPCPRLIAFRNDKSPHHSIVLRNLRIIQEIGVEKWLEDQDKRWRCKSCGDKFSWYDRKCVQCGSELYNCEDEEKELKE</sequence>
<dbReference type="EMBL" id="DTLI01000119">
    <property type="protein sequence ID" value="HHS52117.1"/>
    <property type="molecule type" value="Genomic_DNA"/>
</dbReference>
<dbReference type="AlphaFoldDB" id="A0A7C6EAJ4"/>
<dbReference type="Pfam" id="PF12675">
    <property type="entry name" value="DUF3795"/>
    <property type="match status" value="1"/>
</dbReference>
<reference evidence="1" key="1">
    <citation type="journal article" date="2020" name="mSystems">
        <title>Genome- and Community-Level Interaction Insights into Carbon Utilization and Element Cycling Functions of Hydrothermarchaeota in Hydrothermal Sediment.</title>
        <authorList>
            <person name="Zhou Z."/>
            <person name="Liu Y."/>
            <person name="Xu W."/>
            <person name="Pan J."/>
            <person name="Luo Z.H."/>
            <person name="Li M."/>
        </authorList>
    </citation>
    <scope>NUCLEOTIDE SEQUENCE [LARGE SCALE GENOMIC DNA]</scope>
    <source>
        <strain evidence="1">SpSt-876</strain>
    </source>
</reference>